<dbReference type="GO" id="GO:0004674">
    <property type="term" value="F:protein serine/threonine kinase activity"/>
    <property type="evidence" value="ECO:0007669"/>
    <property type="project" value="UniProtKB-KW"/>
</dbReference>
<dbReference type="GO" id="GO:0016020">
    <property type="term" value="C:membrane"/>
    <property type="evidence" value="ECO:0007669"/>
    <property type="project" value="UniProtKB-SubCell"/>
</dbReference>
<evidence type="ECO:0000256" key="2">
    <source>
        <dbReference type="ARBA" id="ARBA00012513"/>
    </source>
</evidence>
<dbReference type="SUPFAM" id="SSF56112">
    <property type="entry name" value="Protein kinase-like (PK-like)"/>
    <property type="match status" value="1"/>
</dbReference>
<keyword evidence="5" id="KW-0808">Transferase</keyword>
<keyword evidence="11" id="KW-1133">Transmembrane helix</keyword>
<evidence type="ECO:0000256" key="4">
    <source>
        <dbReference type="ARBA" id="ARBA00022614"/>
    </source>
</evidence>
<evidence type="ECO:0000256" key="11">
    <source>
        <dbReference type="ARBA" id="ARBA00022989"/>
    </source>
</evidence>
<evidence type="ECO:0000256" key="9">
    <source>
        <dbReference type="ARBA" id="ARBA00022777"/>
    </source>
</evidence>
<keyword evidence="4" id="KW-0433">Leucine-rich repeat</keyword>
<evidence type="ECO:0000256" key="12">
    <source>
        <dbReference type="ARBA" id="ARBA00023136"/>
    </source>
</evidence>
<dbReference type="PROSITE" id="PS00108">
    <property type="entry name" value="PROTEIN_KINASE_ST"/>
    <property type="match status" value="1"/>
</dbReference>
<dbReference type="InterPro" id="IPR008271">
    <property type="entry name" value="Ser/Thr_kinase_AS"/>
</dbReference>
<dbReference type="InterPro" id="IPR017441">
    <property type="entry name" value="Protein_kinase_ATP_BS"/>
</dbReference>
<evidence type="ECO:0000256" key="10">
    <source>
        <dbReference type="ARBA" id="ARBA00022840"/>
    </source>
</evidence>
<evidence type="ECO:0000256" key="14">
    <source>
        <dbReference type="ARBA" id="ARBA00048679"/>
    </source>
</evidence>
<dbReference type="AlphaFoldDB" id="A0A833TY29"/>
<dbReference type="FunFam" id="3.80.10.10:FF:000383">
    <property type="entry name" value="Leucine-rich repeat receptor protein kinase EMS1"/>
    <property type="match status" value="1"/>
</dbReference>
<dbReference type="SUPFAM" id="SSF52058">
    <property type="entry name" value="L domain-like"/>
    <property type="match status" value="1"/>
</dbReference>
<feature type="binding site" evidence="15">
    <location>
        <position position="365"/>
    </location>
    <ligand>
        <name>ATP</name>
        <dbReference type="ChEBI" id="CHEBI:30616"/>
    </ligand>
</feature>
<reference evidence="17" key="2">
    <citation type="submission" date="2020-03" db="EMBL/GenBank/DDBJ databases">
        <title>Walnut 2.0.</title>
        <authorList>
            <person name="Marrano A."/>
            <person name="Britton M."/>
            <person name="Zimin A.V."/>
            <person name="Zaini P.A."/>
            <person name="Workman R."/>
            <person name="Puiu D."/>
            <person name="Bianco L."/>
            <person name="Allen B.J."/>
            <person name="Troggio M."/>
            <person name="Leslie C.A."/>
            <person name="Timp W."/>
            <person name="Dendekar A."/>
            <person name="Salzberg S.L."/>
            <person name="Neale D.B."/>
        </authorList>
    </citation>
    <scope>NUCLEOTIDE SEQUENCE</scope>
    <source>
        <tissue evidence="17">Leaves</tissue>
    </source>
</reference>
<dbReference type="Pfam" id="PF00560">
    <property type="entry name" value="LRR_1"/>
    <property type="match status" value="3"/>
</dbReference>
<dbReference type="Proteomes" id="UP000619265">
    <property type="component" value="Unassembled WGS sequence"/>
</dbReference>
<keyword evidence="10 15" id="KW-0067">ATP-binding</keyword>
<keyword evidence="7" id="KW-0677">Repeat</keyword>
<comment type="subcellular location">
    <subcellularLocation>
        <location evidence="1">Membrane</location>
    </subcellularLocation>
</comment>
<keyword evidence="6" id="KW-0812">Transmembrane</keyword>
<evidence type="ECO:0000313" key="18">
    <source>
        <dbReference type="Proteomes" id="UP000619265"/>
    </source>
</evidence>
<comment type="catalytic activity">
    <reaction evidence="14">
        <text>L-seryl-[protein] + ATP = O-phospho-L-seryl-[protein] + ADP + H(+)</text>
        <dbReference type="Rhea" id="RHEA:17989"/>
        <dbReference type="Rhea" id="RHEA-COMP:9863"/>
        <dbReference type="Rhea" id="RHEA-COMP:11604"/>
        <dbReference type="ChEBI" id="CHEBI:15378"/>
        <dbReference type="ChEBI" id="CHEBI:29999"/>
        <dbReference type="ChEBI" id="CHEBI:30616"/>
        <dbReference type="ChEBI" id="CHEBI:83421"/>
        <dbReference type="ChEBI" id="CHEBI:456216"/>
        <dbReference type="EC" id="2.7.11.1"/>
    </reaction>
</comment>
<evidence type="ECO:0000256" key="15">
    <source>
        <dbReference type="PROSITE-ProRule" id="PRU10141"/>
    </source>
</evidence>
<dbReference type="InterPro" id="IPR001245">
    <property type="entry name" value="Ser-Thr/Tyr_kinase_cat_dom"/>
</dbReference>
<dbReference type="PROSITE" id="PS50011">
    <property type="entry name" value="PROTEIN_KINASE_DOM"/>
    <property type="match status" value="1"/>
</dbReference>
<dbReference type="InterPro" id="IPR051809">
    <property type="entry name" value="Plant_receptor-like_S/T_kinase"/>
</dbReference>
<dbReference type="FunFam" id="3.30.200.20:FF:000432">
    <property type="entry name" value="LRR receptor-like serine/threonine-protein kinase EFR"/>
    <property type="match status" value="1"/>
</dbReference>
<dbReference type="InterPro" id="IPR032675">
    <property type="entry name" value="LRR_dom_sf"/>
</dbReference>
<reference evidence="17" key="1">
    <citation type="submission" date="2015-10" db="EMBL/GenBank/DDBJ databases">
        <authorList>
            <person name="Martinez-Garcia P.J."/>
            <person name="Crepeau M.W."/>
            <person name="Puiu D."/>
            <person name="Gonzalez-Ibeas D."/>
            <person name="Whalen J."/>
            <person name="Stevens K."/>
            <person name="Paul R."/>
            <person name="Butterfield T."/>
            <person name="Britton M."/>
            <person name="Reagan R."/>
            <person name="Chakraborty S."/>
            <person name="Walawage S.L."/>
            <person name="Vasquez-Gross H.A."/>
            <person name="Cardeno C."/>
            <person name="Famula R."/>
            <person name="Pratt K."/>
            <person name="Kuruganti S."/>
            <person name="Aradhya M.K."/>
            <person name="Leslie C.A."/>
            <person name="Dandekar A.M."/>
            <person name="Salzberg S.L."/>
            <person name="Wegrzyn J.L."/>
            <person name="Langley C.H."/>
            <person name="Neale D.B."/>
        </authorList>
    </citation>
    <scope>NUCLEOTIDE SEQUENCE</scope>
    <source>
        <tissue evidence="17">Leaves</tissue>
    </source>
</reference>
<dbReference type="EC" id="2.7.11.1" evidence="2"/>
<evidence type="ECO:0000256" key="3">
    <source>
        <dbReference type="ARBA" id="ARBA00022527"/>
    </source>
</evidence>
<dbReference type="InterPro" id="IPR011009">
    <property type="entry name" value="Kinase-like_dom_sf"/>
</dbReference>
<dbReference type="GO" id="GO:0005524">
    <property type="term" value="F:ATP binding"/>
    <property type="evidence" value="ECO:0007669"/>
    <property type="project" value="UniProtKB-UniRule"/>
</dbReference>
<dbReference type="PANTHER" id="PTHR27008:SF596">
    <property type="entry name" value="OS02G0215500 PROTEIN"/>
    <property type="match status" value="1"/>
</dbReference>
<evidence type="ECO:0000313" key="17">
    <source>
        <dbReference type="EMBL" id="KAF5446743.1"/>
    </source>
</evidence>
<keyword evidence="12" id="KW-0472">Membrane</keyword>
<keyword evidence="3" id="KW-0723">Serine/threonine-protein kinase</keyword>
<comment type="caution">
    <text evidence="17">The sequence shown here is derived from an EMBL/GenBank/DDBJ whole genome shotgun (WGS) entry which is preliminary data.</text>
</comment>
<sequence length="514" mass="57555">MIEKVAEDLRRGEWIGSGGDRCDQRFIVRSKTSQKIDIKFSRRDRKTSGSEGRRECRSFIEVLGNRLISLFESGQLEVCLHEMSMGLSKEEAMESRPYLMRAFNNFSSDLKPDLGIALPNLQKLGMAGNKFTGSIPAALSNASDFQEIDIPTNYFTGNIPMELGNLGNLTWLNANMNLLGNYSVDDLSFLRPLTNCSQLQTLDISYNRLGGSLPPVVGNLNILVYLDVSFNKFSKEIPAELGDCLGLEALYVQGNFFEGTIPDLSKLRGIQYLDLSHNLTSQIEAIWHSCFLRGGVVFDFPVLVEKVNKNCLPTSTFEHFYQKISYQELLNATDGFSEMNLIGSGNFGNVYKGKLGLDEVSVAVKVLNLKKKGASRSFIAECQALRSIRHRNLVNILTACSSIDYGDQDFKALVYEFMPNGNLDRWLHLEDGLRHLRNLSLLQRVNIAIDVASALLYLHHECHIPIIHCDLKPSNILLDDELTARISDFGLARLLLESSKHAFLSQLNSVQSSH</sequence>
<evidence type="ECO:0000256" key="8">
    <source>
        <dbReference type="ARBA" id="ARBA00022741"/>
    </source>
</evidence>
<dbReference type="SMART" id="SM00220">
    <property type="entry name" value="S_TKc"/>
    <property type="match status" value="1"/>
</dbReference>
<dbReference type="Gene3D" id="3.80.10.10">
    <property type="entry name" value="Ribonuclease Inhibitor"/>
    <property type="match status" value="1"/>
</dbReference>
<dbReference type="Gene3D" id="1.10.510.10">
    <property type="entry name" value="Transferase(Phosphotransferase) domain 1"/>
    <property type="match status" value="1"/>
</dbReference>
<dbReference type="EMBL" id="LIHL02000014">
    <property type="protein sequence ID" value="KAF5446743.1"/>
    <property type="molecule type" value="Genomic_DNA"/>
</dbReference>
<dbReference type="InterPro" id="IPR000719">
    <property type="entry name" value="Prot_kinase_dom"/>
</dbReference>
<accession>A0A833TY29</accession>
<gene>
    <name evidence="17" type="ORF">F2P56_032346</name>
</gene>
<dbReference type="Gene3D" id="3.30.200.20">
    <property type="entry name" value="Phosphorylase Kinase, domain 1"/>
    <property type="match status" value="1"/>
</dbReference>
<proteinExistence type="predicted"/>
<evidence type="ECO:0000256" key="13">
    <source>
        <dbReference type="ARBA" id="ARBA00047899"/>
    </source>
</evidence>
<keyword evidence="8 15" id="KW-0547">Nucleotide-binding</keyword>
<feature type="domain" description="Protein kinase" evidence="16">
    <location>
        <begin position="336"/>
        <end position="514"/>
    </location>
</feature>
<name>A0A833TY29_JUGRE</name>
<dbReference type="Pfam" id="PF07714">
    <property type="entry name" value="PK_Tyr_Ser-Thr"/>
    <property type="match status" value="1"/>
</dbReference>
<keyword evidence="9" id="KW-0418">Kinase</keyword>
<comment type="catalytic activity">
    <reaction evidence="13">
        <text>L-threonyl-[protein] + ATP = O-phospho-L-threonyl-[protein] + ADP + H(+)</text>
        <dbReference type="Rhea" id="RHEA:46608"/>
        <dbReference type="Rhea" id="RHEA-COMP:11060"/>
        <dbReference type="Rhea" id="RHEA-COMP:11605"/>
        <dbReference type="ChEBI" id="CHEBI:15378"/>
        <dbReference type="ChEBI" id="CHEBI:30013"/>
        <dbReference type="ChEBI" id="CHEBI:30616"/>
        <dbReference type="ChEBI" id="CHEBI:61977"/>
        <dbReference type="ChEBI" id="CHEBI:456216"/>
        <dbReference type="EC" id="2.7.11.1"/>
    </reaction>
</comment>
<organism evidence="17 18">
    <name type="scientific">Juglans regia</name>
    <name type="common">English walnut</name>
    <dbReference type="NCBI Taxonomy" id="51240"/>
    <lineage>
        <taxon>Eukaryota</taxon>
        <taxon>Viridiplantae</taxon>
        <taxon>Streptophyta</taxon>
        <taxon>Embryophyta</taxon>
        <taxon>Tracheophyta</taxon>
        <taxon>Spermatophyta</taxon>
        <taxon>Magnoliopsida</taxon>
        <taxon>eudicotyledons</taxon>
        <taxon>Gunneridae</taxon>
        <taxon>Pentapetalae</taxon>
        <taxon>rosids</taxon>
        <taxon>fabids</taxon>
        <taxon>Fagales</taxon>
        <taxon>Juglandaceae</taxon>
        <taxon>Juglans</taxon>
    </lineage>
</organism>
<dbReference type="Gramene" id="Jr14_09260_p1">
    <property type="protein sequence ID" value="cds.Jr14_09260_p1"/>
    <property type="gene ID" value="Jr14_09260"/>
</dbReference>
<evidence type="ECO:0000256" key="7">
    <source>
        <dbReference type="ARBA" id="ARBA00022737"/>
    </source>
</evidence>
<evidence type="ECO:0000256" key="5">
    <source>
        <dbReference type="ARBA" id="ARBA00022679"/>
    </source>
</evidence>
<evidence type="ECO:0000259" key="16">
    <source>
        <dbReference type="PROSITE" id="PS50011"/>
    </source>
</evidence>
<dbReference type="PANTHER" id="PTHR27008">
    <property type="entry name" value="OS04G0122200 PROTEIN"/>
    <property type="match status" value="1"/>
</dbReference>
<dbReference type="InterPro" id="IPR001611">
    <property type="entry name" value="Leu-rich_rpt"/>
</dbReference>
<evidence type="ECO:0000256" key="6">
    <source>
        <dbReference type="ARBA" id="ARBA00022692"/>
    </source>
</evidence>
<protein>
    <recommendedName>
        <fullName evidence="2">non-specific serine/threonine protein kinase</fullName>
        <ecNumber evidence="2">2.7.11.1</ecNumber>
    </recommendedName>
</protein>
<dbReference type="FunFam" id="1.10.510.10:FF:001023">
    <property type="entry name" value="Os07g0541700 protein"/>
    <property type="match status" value="1"/>
</dbReference>
<evidence type="ECO:0000256" key="1">
    <source>
        <dbReference type="ARBA" id="ARBA00004370"/>
    </source>
</evidence>
<dbReference type="PROSITE" id="PS00107">
    <property type="entry name" value="PROTEIN_KINASE_ATP"/>
    <property type="match status" value="1"/>
</dbReference>